<evidence type="ECO:0000313" key="4">
    <source>
        <dbReference type="Proteomes" id="UP000006671"/>
    </source>
</evidence>
<dbReference type="InParanoid" id="D2V1A8"/>
<reference evidence="3 4" key="1">
    <citation type="journal article" date="2010" name="Cell">
        <title>The genome of Naegleria gruberi illuminates early eukaryotic versatility.</title>
        <authorList>
            <person name="Fritz-Laylin L.K."/>
            <person name="Prochnik S.E."/>
            <person name="Ginger M.L."/>
            <person name="Dacks J.B."/>
            <person name="Carpenter M.L."/>
            <person name="Field M.C."/>
            <person name="Kuo A."/>
            <person name="Paredez A."/>
            <person name="Chapman J."/>
            <person name="Pham J."/>
            <person name="Shu S."/>
            <person name="Neupane R."/>
            <person name="Cipriano M."/>
            <person name="Mancuso J."/>
            <person name="Tu H."/>
            <person name="Salamov A."/>
            <person name="Lindquist E."/>
            <person name="Shapiro H."/>
            <person name="Lucas S."/>
            <person name="Grigoriev I.V."/>
            <person name="Cande W.Z."/>
            <person name="Fulton C."/>
            <person name="Rokhsar D.S."/>
            <person name="Dawson S.C."/>
        </authorList>
    </citation>
    <scope>NUCLEOTIDE SEQUENCE [LARGE SCALE GENOMIC DNA]</scope>
    <source>
        <strain evidence="3 4">NEG-M</strain>
    </source>
</reference>
<feature type="transmembrane region" description="Helical" evidence="2">
    <location>
        <begin position="601"/>
        <end position="621"/>
    </location>
</feature>
<evidence type="ECO:0000256" key="1">
    <source>
        <dbReference type="SAM" id="MobiDB-lite"/>
    </source>
</evidence>
<dbReference type="EMBL" id="GG738848">
    <property type="protein sequence ID" value="EFC49437.1"/>
    <property type="molecule type" value="Genomic_DNA"/>
</dbReference>
<keyword evidence="2" id="KW-1133">Transmembrane helix</keyword>
<gene>
    <name evidence="3" type="ORF">NAEGRDRAFT_56860</name>
</gene>
<dbReference type="AlphaFoldDB" id="D2V1A8"/>
<dbReference type="GeneID" id="8855237"/>
<organism evidence="4">
    <name type="scientific">Naegleria gruberi</name>
    <name type="common">Amoeba</name>
    <dbReference type="NCBI Taxonomy" id="5762"/>
    <lineage>
        <taxon>Eukaryota</taxon>
        <taxon>Discoba</taxon>
        <taxon>Heterolobosea</taxon>
        <taxon>Tetramitia</taxon>
        <taxon>Eutetramitia</taxon>
        <taxon>Vahlkampfiidae</taxon>
        <taxon>Naegleria</taxon>
    </lineage>
</organism>
<keyword evidence="2" id="KW-0812">Transmembrane</keyword>
<feature type="region of interest" description="Disordered" evidence="1">
    <location>
        <begin position="1"/>
        <end position="33"/>
    </location>
</feature>
<sequence>MSQHDVKRGSSASDHHKRREKNTNNNNKKNADKSSLIEILQSFGIIVKTRITFHDRKKRENLDQQLLEQFMNSRNYAPVVSDGSNDHEGLMEQSIQEGKVMPNGHDHVVNIKRSKIIIRFKCGFDHTKSFDLEKNDCNSLDEVKNNFNMGNERMKKETFYSIIGAERKNTNVMHIEFDLKFDSILEIVKYLNISDCKNVNLMLENEILSRLVDILDVDQEKKQVYIKLKTFDTASSTTNLVHYFLMGKLDGTETCFMLDVTYINCYTRNLTTIDQIYQYYTPGFLKSRIYSKNNSNTFQDCKDVGIYRVLIGCFFYGMTTSSGGVHMKSSRVHPFDIIYSKFKPKILECPYQGGGYGLIVQNIAEFHSQPFEELQVIDIDNFPTKKWLAQVVSQQDVKPLIADSTVSCNFENRISLGQFIQFDGKQLIVLVCKSFNEEKEDLETISQVSNMIYEKFAPSVKTTNYNIIVTGYKAGGSVACEVAYKMKKQYPDKDISILTLNCQPYATVDQRSDMKTLFKKAKNLINFKQLALLCSGDKVVPISSPFDFQDETISQFLGKIWELVSEVYLLKTFSYEKLLAITSVLVPALAMKKIKLDLKSLFITAVAGLAYFTITQIISLFKEKDSFNYNFNGYLQSFVKYLIESTKVGAATVSFTWKFIWNILTGVFQVLVQPLADIISEFYEKLKKLIFINVSNPVPVVEKVVDNDVDYSFLQDLFQDTKVAFDNTSFNK</sequence>
<dbReference type="Proteomes" id="UP000006671">
    <property type="component" value="Unassembled WGS sequence"/>
</dbReference>
<dbReference type="VEuPathDB" id="AmoebaDB:NAEGRDRAFT_56860"/>
<evidence type="ECO:0000256" key="2">
    <source>
        <dbReference type="SAM" id="Phobius"/>
    </source>
</evidence>
<accession>D2V1A8</accession>
<protein>
    <submittedName>
        <fullName evidence="3">Predicted protein</fullName>
    </submittedName>
</protein>
<proteinExistence type="predicted"/>
<dbReference type="KEGG" id="ngr:NAEGRDRAFT_56860"/>
<keyword evidence="4" id="KW-1185">Reference proteome</keyword>
<keyword evidence="2" id="KW-0472">Membrane</keyword>
<name>D2V1A8_NAEGR</name>
<evidence type="ECO:0000313" key="3">
    <source>
        <dbReference type="EMBL" id="EFC49437.1"/>
    </source>
</evidence>
<dbReference type="RefSeq" id="XP_002682181.1">
    <property type="nucleotide sequence ID" value="XM_002682135.1"/>
</dbReference>